<gene>
    <name evidence="8" type="ORF">DFR34_104124</name>
</gene>
<evidence type="ECO:0000256" key="2">
    <source>
        <dbReference type="ARBA" id="ARBA00021531"/>
    </source>
</evidence>
<dbReference type="SUPFAM" id="SSF53383">
    <property type="entry name" value="PLP-dependent transferases"/>
    <property type="match status" value="1"/>
</dbReference>
<dbReference type="Proteomes" id="UP000247555">
    <property type="component" value="Unassembled WGS sequence"/>
</dbReference>
<organism evidence="8 9">
    <name type="scientific">Rivihabitans pingtungensis</name>
    <dbReference type="NCBI Taxonomy" id="1054498"/>
    <lineage>
        <taxon>Bacteria</taxon>
        <taxon>Pseudomonadati</taxon>
        <taxon>Pseudomonadota</taxon>
        <taxon>Betaproteobacteria</taxon>
        <taxon>Neisseriales</taxon>
        <taxon>Aquaspirillaceae</taxon>
        <taxon>Rivihabitans</taxon>
    </lineage>
</organism>
<dbReference type="SUPFAM" id="SSF46785">
    <property type="entry name" value="Winged helix' DNA-binding domain"/>
    <property type="match status" value="1"/>
</dbReference>
<feature type="domain" description="HTH gntR-type" evidence="7">
    <location>
        <begin position="9"/>
        <end position="77"/>
    </location>
</feature>
<dbReference type="CDD" id="cd07377">
    <property type="entry name" value="WHTH_GntR"/>
    <property type="match status" value="1"/>
</dbReference>
<evidence type="ECO:0000313" key="9">
    <source>
        <dbReference type="Proteomes" id="UP000247555"/>
    </source>
</evidence>
<dbReference type="OrthoDB" id="9803354at2"/>
<evidence type="ECO:0000256" key="4">
    <source>
        <dbReference type="ARBA" id="ARBA00023015"/>
    </source>
</evidence>
<dbReference type="PANTHER" id="PTHR46577">
    <property type="entry name" value="HTH-TYPE TRANSCRIPTIONAL REGULATORY PROTEIN GABR"/>
    <property type="match status" value="1"/>
</dbReference>
<comment type="caution">
    <text evidence="8">The sequence shown here is derived from an EMBL/GenBank/DDBJ whole genome shotgun (WGS) entry which is preliminary data.</text>
</comment>
<dbReference type="Gene3D" id="3.40.640.10">
    <property type="entry name" value="Type I PLP-dependent aspartate aminotransferase-like (Major domain)"/>
    <property type="match status" value="1"/>
</dbReference>
<dbReference type="EMBL" id="QJKI01000004">
    <property type="protein sequence ID" value="PXX80349.1"/>
    <property type="molecule type" value="Genomic_DNA"/>
</dbReference>
<keyword evidence="3" id="KW-0663">Pyridoxal phosphate</keyword>
<evidence type="ECO:0000256" key="1">
    <source>
        <dbReference type="ARBA" id="ARBA00005384"/>
    </source>
</evidence>
<keyword evidence="5 8" id="KW-0238">DNA-binding</keyword>
<dbReference type="PROSITE" id="PS50949">
    <property type="entry name" value="HTH_GNTR"/>
    <property type="match status" value="1"/>
</dbReference>
<dbReference type="InterPro" id="IPR051446">
    <property type="entry name" value="HTH_trans_reg/aminotransferase"/>
</dbReference>
<dbReference type="InterPro" id="IPR036390">
    <property type="entry name" value="WH_DNA-bd_sf"/>
</dbReference>
<sequence length="472" mass="51106">MTLDGPAPARLYQQVFRHWRDAIASGRLPAGARLPAVRELAARHNVSLTTARRVVEELHAGGWIETRPRLGLFVAQPRQPGYPSPAGQPAPVSIATLALRLFEALRDPAIAPFGSPFIDPAWLDIAGVNDHLRRAVRKFSPARGLTDLPPGHDALRQQIVRRALHHGFRLQQDELLITCGAMEALNLALKSVARPGAVVAVESPAFYGMLYAIEANGMQALEIRTDPRTGLDVDDLAQALGRHRIAACMLMPSLQNPLGAIMPAAARARLLALAGEHDFAIIEDDAYRELLPPGGSPPPLKHHDSDGRVLYCGTFAKAFSPAPRIGWLAAGRHTETALLHKLMNTLSTSIPNQMAVASYLRDSRPDRRLARLRDTLASNRARLADTVRRHFPAGSEVNTPAGGFFLWVTLPPECDTLAHYPKALAAGVSFVPGALFSPSGRFGHCLRLNAGFALDEPVLARLAEVGRQLQAG</sequence>
<comment type="similarity">
    <text evidence="1">In the C-terminal section; belongs to the class-I pyridoxal-phosphate-dependent aminotransferase family.</text>
</comment>
<dbReference type="Pfam" id="PF00392">
    <property type="entry name" value="GntR"/>
    <property type="match status" value="1"/>
</dbReference>
<dbReference type="PANTHER" id="PTHR46577:SF2">
    <property type="entry name" value="TRANSCRIPTIONAL REGULATORY PROTEIN"/>
    <property type="match status" value="1"/>
</dbReference>
<dbReference type="Gene3D" id="3.90.1150.10">
    <property type="entry name" value="Aspartate Aminotransferase, domain 1"/>
    <property type="match status" value="1"/>
</dbReference>
<dbReference type="Gene3D" id="1.10.10.10">
    <property type="entry name" value="Winged helix-like DNA-binding domain superfamily/Winged helix DNA-binding domain"/>
    <property type="match status" value="1"/>
</dbReference>
<dbReference type="RefSeq" id="WP_110390040.1">
    <property type="nucleotide sequence ID" value="NZ_CALCOA010000281.1"/>
</dbReference>
<dbReference type="GO" id="GO:0003700">
    <property type="term" value="F:DNA-binding transcription factor activity"/>
    <property type="evidence" value="ECO:0007669"/>
    <property type="project" value="InterPro"/>
</dbReference>
<dbReference type="Pfam" id="PF00155">
    <property type="entry name" value="Aminotran_1_2"/>
    <property type="match status" value="1"/>
</dbReference>
<evidence type="ECO:0000256" key="6">
    <source>
        <dbReference type="ARBA" id="ARBA00023163"/>
    </source>
</evidence>
<keyword evidence="4" id="KW-0805">Transcription regulation</keyword>
<dbReference type="InterPro" id="IPR015421">
    <property type="entry name" value="PyrdxlP-dep_Trfase_major"/>
</dbReference>
<proteinExistence type="inferred from homology"/>
<dbReference type="InterPro" id="IPR036388">
    <property type="entry name" value="WH-like_DNA-bd_sf"/>
</dbReference>
<keyword evidence="9" id="KW-1185">Reference proteome</keyword>
<evidence type="ECO:0000313" key="8">
    <source>
        <dbReference type="EMBL" id="PXX80349.1"/>
    </source>
</evidence>
<dbReference type="InterPro" id="IPR015424">
    <property type="entry name" value="PyrdxlP-dep_Trfase"/>
</dbReference>
<evidence type="ECO:0000259" key="7">
    <source>
        <dbReference type="PROSITE" id="PS50949"/>
    </source>
</evidence>
<dbReference type="SMART" id="SM00345">
    <property type="entry name" value="HTH_GNTR"/>
    <property type="match status" value="1"/>
</dbReference>
<dbReference type="InterPro" id="IPR004839">
    <property type="entry name" value="Aminotransferase_I/II_large"/>
</dbReference>
<dbReference type="CDD" id="cd00609">
    <property type="entry name" value="AAT_like"/>
    <property type="match status" value="1"/>
</dbReference>
<dbReference type="InterPro" id="IPR000524">
    <property type="entry name" value="Tscrpt_reg_HTH_GntR"/>
</dbReference>
<dbReference type="GO" id="GO:0003677">
    <property type="term" value="F:DNA binding"/>
    <property type="evidence" value="ECO:0007669"/>
    <property type="project" value="UniProtKB-KW"/>
</dbReference>
<dbReference type="GO" id="GO:0030170">
    <property type="term" value="F:pyridoxal phosphate binding"/>
    <property type="evidence" value="ECO:0007669"/>
    <property type="project" value="InterPro"/>
</dbReference>
<dbReference type="AlphaFoldDB" id="A0A318KRI6"/>
<reference evidence="8 9" key="1">
    <citation type="submission" date="2018-05" db="EMBL/GenBank/DDBJ databases">
        <title>Genomic Encyclopedia of Type Strains, Phase IV (KMG-IV): sequencing the most valuable type-strain genomes for metagenomic binning, comparative biology and taxonomic classification.</title>
        <authorList>
            <person name="Goeker M."/>
        </authorList>
    </citation>
    <scope>NUCLEOTIDE SEQUENCE [LARGE SCALE GENOMIC DNA]</scope>
    <source>
        <strain evidence="8 9">DSM 29661</strain>
    </source>
</reference>
<evidence type="ECO:0000256" key="3">
    <source>
        <dbReference type="ARBA" id="ARBA00022898"/>
    </source>
</evidence>
<evidence type="ECO:0000256" key="5">
    <source>
        <dbReference type="ARBA" id="ARBA00023125"/>
    </source>
</evidence>
<protein>
    <recommendedName>
        <fullName evidence="2">Putative 8-amino-7-oxononanoate synthase</fullName>
    </recommendedName>
</protein>
<keyword evidence="6" id="KW-0804">Transcription</keyword>
<accession>A0A318KRI6</accession>
<dbReference type="InterPro" id="IPR015422">
    <property type="entry name" value="PyrdxlP-dep_Trfase_small"/>
</dbReference>
<name>A0A318KRI6_9NEIS</name>